<dbReference type="InterPro" id="IPR023750">
    <property type="entry name" value="RbsD-like_sf"/>
</dbReference>
<dbReference type="GO" id="GO:0062193">
    <property type="term" value="F:D-ribose pyranase activity"/>
    <property type="evidence" value="ECO:0007669"/>
    <property type="project" value="UniProtKB-EC"/>
</dbReference>
<gene>
    <name evidence="4" type="ORF">FQ330_00870</name>
</gene>
<accession>A0A5M8QJ19</accession>
<dbReference type="PANTHER" id="PTHR31690">
    <property type="entry name" value="FUCOSE MUTAROTASE"/>
    <property type="match status" value="1"/>
</dbReference>
<keyword evidence="5" id="KW-1185">Reference proteome</keyword>
<evidence type="ECO:0000313" key="4">
    <source>
        <dbReference type="EMBL" id="KAA6436019.1"/>
    </source>
</evidence>
<dbReference type="InterPro" id="IPR007721">
    <property type="entry name" value="RbsD_FucU"/>
</dbReference>
<keyword evidence="2" id="KW-0413">Isomerase</keyword>
<evidence type="ECO:0000256" key="1">
    <source>
        <dbReference type="ARBA" id="ARBA00000223"/>
    </source>
</evidence>
<evidence type="ECO:0000256" key="2">
    <source>
        <dbReference type="ARBA" id="ARBA00023235"/>
    </source>
</evidence>
<reference evidence="4 5" key="1">
    <citation type="submission" date="2019-08" db="EMBL/GenBank/DDBJ databases">
        <title>Agrococcus lahaulensis sp. nov., isolated from a cold desert of the Indian Himalayas.</title>
        <authorList>
            <person name="Qu J.H."/>
        </authorList>
    </citation>
    <scope>NUCLEOTIDE SEQUENCE [LARGE SCALE GENOMIC DNA]</scope>
    <source>
        <strain evidence="4 5">NS18</strain>
    </source>
</reference>
<protein>
    <submittedName>
        <fullName evidence="4">Transport protein RbsD/FucU</fullName>
    </submittedName>
</protein>
<name>A0A5M8QJ19_9MICO</name>
<dbReference type="Gene3D" id="3.40.1650.10">
    <property type="entry name" value="RbsD-like domain"/>
    <property type="match status" value="1"/>
</dbReference>
<dbReference type="PANTHER" id="PTHR31690:SF4">
    <property type="entry name" value="FUCOSE MUTAROTASE"/>
    <property type="match status" value="1"/>
</dbReference>
<dbReference type="AlphaFoldDB" id="A0A5M8QJ19"/>
<dbReference type="OrthoDB" id="9805009at2"/>
<dbReference type="GO" id="GO:0042806">
    <property type="term" value="F:fucose binding"/>
    <property type="evidence" value="ECO:0007669"/>
    <property type="project" value="TreeGrafter"/>
</dbReference>
<organism evidence="4 5">
    <name type="scientific">Agrococcus sediminis</name>
    <dbReference type="NCBI Taxonomy" id="2599924"/>
    <lineage>
        <taxon>Bacteria</taxon>
        <taxon>Bacillati</taxon>
        <taxon>Actinomycetota</taxon>
        <taxon>Actinomycetes</taxon>
        <taxon>Micrococcales</taxon>
        <taxon>Microbacteriaceae</taxon>
        <taxon>Agrococcus</taxon>
    </lineage>
</organism>
<evidence type="ECO:0000313" key="5">
    <source>
        <dbReference type="Proteomes" id="UP000323221"/>
    </source>
</evidence>
<dbReference type="GO" id="GO:0006004">
    <property type="term" value="P:fucose metabolic process"/>
    <property type="evidence" value="ECO:0007669"/>
    <property type="project" value="TreeGrafter"/>
</dbReference>
<comment type="catalytic activity">
    <reaction evidence="3">
        <text>alpha-L-fucose = beta-L-fucose</text>
        <dbReference type="Rhea" id="RHEA:25580"/>
        <dbReference type="ChEBI" id="CHEBI:42548"/>
        <dbReference type="ChEBI" id="CHEBI:42589"/>
        <dbReference type="EC" id="5.1.3.29"/>
    </reaction>
</comment>
<dbReference type="Proteomes" id="UP000323221">
    <property type="component" value="Unassembled WGS sequence"/>
</dbReference>
<dbReference type="RefSeq" id="WP_146354454.1">
    <property type="nucleotide sequence ID" value="NZ_VOIR01000011.1"/>
</dbReference>
<comment type="caution">
    <text evidence="4">The sequence shown here is derived from an EMBL/GenBank/DDBJ whole genome shotgun (WGS) entry which is preliminary data.</text>
</comment>
<dbReference type="GO" id="GO:0036373">
    <property type="term" value="F:L-fucose mutarotase activity"/>
    <property type="evidence" value="ECO:0007669"/>
    <property type="project" value="UniProtKB-EC"/>
</dbReference>
<dbReference type="EMBL" id="VOIR01000011">
    <property type="protein sequence ID" value="KAA6436019.1"/>
    <property type="molecule type" value="Genomic_DNA"/>
</dbReference>
<dbReference type="SUPFAM" id="SSF102546">
    <property type="entry name" value="RbsD-like"/>
    <property type="match status" value="1"/>
</dbReference>
<sequence length="140" mass="15054">MLNGIDPLLDGELLRLLDHMGHGDRVLVADAHYPSYAAGQPVVTVQASAPRVLEAIRSVVPYDEYEGPSVLLMEAEPGEGVEVGAELRAAARCPEGRLAQVERFAFYDLARSAFCVVRTAEARKYGNALLRKGVVGFGGD</sequence>
<dbReference type="Pfam" id="PF05025">
    <property type="entry name" value="RbsD_FucU"/>
    <property type="match status" value="1"/>
</dbReference>
<evidence type="ECO:0000256" key="3">
    <source>
        <dbReference type="ARBA" id="ARBA00036324"/>
    </source>
</evidence>
<proteinExistence type="predicted"/>
<dbReference type="InterPro" id="IPR050443">
    <property type="entry name" value="RbsD/FucU_mutarotase"/>
</dbReference>
<comment type="catalytic activity">
    <reaction evidence="1">
        <text>beta-D-ribopyranose = beta-D-ribofuranose</text>
        <dbReference type="Rhea" id="RHEA:25432"/>
        <dbReference type="ChEBI" id="CHEBI:27476"/>
        <dbReference type="ChEBI" id="CHEBI:47002"/>
        <dbReference type="EC" id="5.4.99.62"/>
    </reaction>
</comment>